<keyword evidence="2" id="KW-0812">Transmembrane</keyword>
<protein>
    <submittedName>
        <fullName evidence="3">Uncharacterized protein</fullName>
    </submittedName>
</protein>
<dbReference type="OrthoDB" id="3664033at2759"/>
<evidence type="ECO:0000313" key="4">
    <source>
        <dbReference type="Proteomes" id="UP001056012"/>
    </source>
</evidence>
<dbReference type="InterPro" id="IPR053008">
    <property type="entry name" value="Phomopsin_biosynth_assoc"/>
</dbReference>
<sequence length="234" mass="26794">MMGSFLTKSSRHDSGKTYIAIPNPESGNPSDLRSRERHRRLPTTVVVVSVTAVLILLVPVSYFLFATSMQSSAFNHTTLRHQRDDKGTFIACPEDPESARKSGCSFDLLANGWVPDPCFDAEMHHDFVDGKDYGFFEDRNGKHRVHQDTVMEGDNSRYPHGLWVTFEEHHTHCRYLVNGSIRAVSRLHAPFLDVYLDRDHMIHCYGVLGENRASSHIETYVKAFFESRKCYLRD</sequence>
<feature type="region of interest" description="Disordered" evidence="1">
    <location>
        <begin position="1"/>
        <end position="36"/>
    </location>
</feature>
<feature type="transmembrane region" description="Helical" evidence="2">
    <location>
        <begin position="43"/>
        <end position="65"/>
    </location>
</feature>
<accession>A0A9Q9DWT6</accession>
<dbReference type="AlphaFoldDB" id="A0A9Q9DWT6"/>
<dbReference type="PANTHER" id="PTHR35896">
    <property type="entry name" value="IG-LIKE DOMAIN-CONTAINING PROTEIN"/>
    <property type="match status" value="1"/>
</dbReference>
<proteinExistence type="predicted"/>
<dbReference type="PANTHER" id="PTHR35896:SF3">
    <property type="entry name" value="MAJOR FACILITATOR SUPERFAMILY TRANSPORTER"/>
    <property type="match status" value="1"/>
</dbReference>
<organism evidence="3 4">
    <name type="scientific">Curvularia clavata</name>
    <dbReference type="NCBI Taxonomy" id="95742"/>
    <lineage>
        <taxon>Eukaryota</taxon>
        <taxon>Fungi</taxon>
        <taxon>Dikarya</taxon>
        <taxon>Ascomycota</taxon>
        <taxon>Pezizomycotina</taxon>
        <taxon>Dothideomycetes</taxon>
        <taxon>Pleosporomycetidae</taxon>
        <taxon>Pleosporales</taxon>
        <taxon>Pleosporineae</taxon>
        <taxon>Pleosporaceae</taxon>
        <taxon>Curvularia</taxon>
    </lineage>
</organism>
<dbReference type="Proteomes" id="UP001056012">
    <property type="component" value="Chromosome 6"/>
</dbReference>
<evidence type="ECO:0000256" key="2">
    <source>
        <dbReference type="SAM" id="Phobius"/>
    </source>
</evidence>
<evidence type="ECO:0000313" key="3">
    <source>
        <dbReference type="EMBL" id="USP80826.1"/>
    </source>
</evidence>
<keyword evidence="2" id="KW-0472">Membrane</keyword>
<dbReference type="EMBL" id="CP089279">
    <property type="protein sequence ID" value="USP80826.1"/>
    <property type="molecule type" value="Genomic_DNA"/>
</dbReference>
<evidence type="ECO:0000256" key="1">
    <source>
        <dbReference type="SAM" id="MobiDB-lite"/>
    </source>
</evidence>
<gene>
    <name evidence="3" type="ORF">yc1106_08100</name>
</gene>
<dbReference type="VEuPathDB" id="FungiDB:yc1106_08100"/>
<keyword evidence="2" id="KW-1133">Transmembrane helix</keyword>
<name>A0A9Q9DWT6_CURCL</name>
<reference evidence="3" key="1">
    <citation type="submission" date="2021-12" db="EMBL/GenBank/DDBJ databases">
        <title>Curvularia clavata genome.</title>
        <authorList>
            <person name="Cao Y."/>
        </authorList>
    </citation>
    <scope>NUCLEOTIDE SEQUENCE</scope>
    <source>
        <strain evidence="3">Yc1106</strain>
    </source>
</reference>
<keyword evidence="4" id="KW-1185">Reference proteome</keyword>